<dbReference type="Proteomes" id="UP001497497">
    <property type="component" value="Unassembled WGS sequence"/>
</dbReference>
<dbReference type="EMBL" id="CAXITT010000571">
    <property type="protein sequence ID" value="CAL1543694.1"/>
    <property type="molecule type" value="Genomic_DNA"/>
</dbReference>
<dbReference type="InterPro" id="IPR002698">
    <property type="entry name" value="FTHF_cligase"/>
</dbReference>
<dbReference type="AlphaFoldDB" id="A0AAV2IBN2"/>
<dbReference type="PANTHER" id="PTHR23407:SF1">
    <property type="entry name" value="5-FORMYLTETRAHYDROFOLATE CYCLO-LIGASE"/>
    <property type="match status" value="1"/>
</dbReference>
<dbReference type="NCBIfam" id="TIGR02727">
    <property type="entry name" value="MTHFS_bact"/>
    <property type="match status" value="1"/>
</dbReference>
<dbReference type="GO" id="GO:0005524">
    <property type="term" value="F:ATP binding"/>
    <property type="evidence" value="ECO:0007669"/>
    <property type="project" value="UniProtKB-KW"/>
</dbReference>
<protein>
    <recommendedName>
        <fullName evidence="5 7">5-formyltetrahydrofolate cyclo-ligase</fullName>
        <ecNumber evidence="5 7">6.3.3.2</ecNumber>
    </recommendedName>
</protein>
<organism evidence="8 9">
    <name type="scientific">Lymnaea stagnalis</name>
    <name type="common">Great pond snail</name>
    <name type="synonym">Helix stagnalis</name>
    <dbReference type="NCBI Taxonomy" id="6523"/>
    <lineage>
        <taxon>Eukaryota</taxon>
        <taxon>Metazoa</taxon>
        <taxon>Spiralia</taxon>
        <taxon>Lophotrochozoa</taxon>
        <taxon>Mollusca</taxon>
        <taxon>Gastropoda</taxon>
        <taxon>Heterobranchia</taxon>
        <taxon>Euthyneura</taxon>
        <taxon>Panpulmonata</taxon>
        <taxon>Hygrophila</taxon>
        <taxon>Lymnaeoidea</taxon>
        <taxon>Lymnaeidae</taxon>
        <taxon>Lymnaea</taxon>
    </lineage>
</organism>
<evidence type="ECO:0000256" key="7">
    <source>
        <dbReference type="RuleBase" id="RU361279"/>
    </source>
</evidence>
<dbReference type="EC" id="6.3.3.2" evidence="5 7"/>
<dbReference type="InterPro" id="IPR024185">
    <property type="entry name" value="FTHF_cligase-like_sf"/>
</dbReference>
<evidence type="ECO:0000256" key="3">
    <source>
        <dbReference type="ARBA" id="ARBA00022840"/>
    </source>
</evidence>
<keyword evidence="9" id="KW-1185">Reference proteome</keyword>
<comment type="caution">
    <text evidence="8">The sequence shown here is derived from an EMBL/GenBank/DDBJ whole genome shotgun (WGS) entry which is preliminary data.</text>
</comment>
<dbReference type="GO" id="GO:0035999">
    <property type="term" value="P:tetrahydrofolate interconversion"/>
    <property type="evidence" value="ECO:0007669"/>
    <property type="project" value="TreeGrafter"/>
</dbReference>
<dbReference type="GO" id="GO:0030272">
    <property type="term" value="F:5-formyltetrahydrofolate cyclo-ligase activity"/>
    <property type="evidence" value="ECO:0007669"/>
    <property type="project" value="UniProtKB-EC"/>
</dbReference>
<name>A0AAV2IBN2_LYMST</name>
<accession>A0AAV2IBN2</accession>
<keyword evidence="7" id="KW-0479">Metal-binding</keyword>
<comment type="similarity">
    <text evidence="1 7">Belongs to the 5-formyltetrahydrofolate cyclo-ligase family.</text>
</comment>
<dbReference type="PIRSF" id="PIRSF006806">
    <property type="entry name" value="FTHF_cligase"/>
    <property type="match status" value="1"/>
</dbReference>
<feature type="binding site" evidence="6">
    <location>
        <position position="59"/>
    </location>
    <ligand>
        <name>substrate</name>
    </ligand>
</feature>
<evidence type="ECO:0000256" key="2">
    <source>
        <dbReference type="ARBA" id="ARBA00022741"/>
    </source>
</evidence>
<evidence type="ECO:0000313" key="8">
    <source>
        <dbReference type="EMBL" id="CAL1543694.1"/>
    </source>
</evidence>
<dbReference type="GO" id="GO:0005739">
    <property type="term" value="C:mitochondrion"/>
    <property type="evidence" value="ECO:0007669"/>
    <property type="project" value="TreeGrafter"/>
</dbReference>
<dbReference type="Gene3D" id="3.40.50.10420">
    <property type="entry name" value="NagB/RpiA/CoA transferase-like"/>
    <property type="match status" value="1"/>
</dbReference>
<evidence type="ECO:0000313" key="9">
    <source>
        <dbReference type="Proteomes" id="UP001497497"/>
    </source>
</evidence>
<dbReference type="FunFam" id="3.40.50.10420:FF:000007">
    <property type="entry name" value="5-formyltetrahydrofolate cyclo-ligase"/>
    <property type="match status" value="1"/>
</dbReference>
<dbReference type="SUPFAM" id="SSF100950">
    <property type="entry name" value="NagB/RpiA/CoA transferase-like"/>
    <property type="match status" value="1"/>
</dbReference>
<dbReference type="PANTHER" id="PTHR23407">
    <property type="entry name" value="ATPASE INHIBITOR/5-FORMYLTETRAHYDROFOLATE CYCLO-LIGASE"/>
    <property type="match status" value="1"/>
</dbReference>
<dbReference type="InterPro" id="IPR037171">
    <property type="entry name" value="NagB/RpiA_transferase-like"/>
</dbReference>
<evidence type="ECO:0000256" key="1">
    <source>
        <dbReference type="ARBA" id="ARBA00010638"/>
    </source>
</evidence>
<comment type="cofactor">
    <cofactor evidence="7">
        <name>Mg(2+)</name>
        <dbReference type="ChEBI" id="CHEBI:18420"/>
    </cofactor>
</comment>
<feature type="binding site" evidence="6">
    <location>
        <begin position="142"/>
        <end position="150"/>
    </location>
    <ligand>
        <name>ATP</name>
        <dbReference type="ChEBI" id="CHEBI:30616"/>
    </ligand>
</feature>
<keyword evidence="7" id="KW-0460">Magnesium</keyword>
<comment type="catalytic activity">
    <reaction evidence="4 7">
        <text>(6S)-5-formyl-5,6,7,8-tetrahydrofolate + ATP = (6R)-5,10-methenyltetrahydrofolate + ADP + phosphate</text>
        <dbReference type="Rhea" id="RHEA:10488"/>
        <dbReference type="ChEBI" id="CHEBI:30616"/>
        <dbReference type="ChEBI" id="CHEBI:43474"/>
        <dbReference type="ChEBI" id="CHEBI:57455"/>
        <dbReference type="ChEBI" id="CHEBI:57457"/>
        <dbReference type="ChEBI" id="CHEBI:456216"/>
        <dbReference type="EC" id="6.3.3.2"/>
    </reaction>
</comment>
<feature type="binding site" evidence="6">
    <location>
        <position position="54"/>
    </location>
    <ligand>
        <name>substrate</name>
    </ligand>
</feature>
<gene>
    <name evidence="8" type="ORF">GSLYS_00017228001</name>
</gene>
<dbReference type="GO" id="GO:0046872">
    <property type="term" value="F:metal ion binding"/>
    <property type="evidence" value="ECO:0007669"/>
    <property type="project" value="UniProtKB-KW"/>
</dbReference>
<feature type="binding site" evidence="6">
    <location>
        <begin position="8"/>
        <end position="12"/>
    </location>
    <ligand>
        <name>ATP</name>
        <dbReference type="ChEBI" id="CHEBI:30616"/>
    </ligand>
</feature>
<evidence type="ECO:0000256" key="5">
    <source>
        <dbReference type="ARBA" id="ARBA00038966"/>
    </source>
</evidence>
<sequence length="207" mass="23870">MSLILQAKASLRQMIKQRINGLSSYEKDQQSKIIMNQVLSLEEFKKSQRISIYLSLKDEVNTLPILQYMFSSGKQCFIPHFENQEMIMIKLESYEAYEHLPVANSWGIKQPLVFDQSLDAIHSGGLDLIFMPGLAFTKDGARLGRGMGYYDKYLQKCEDNGKLPKTIALIFKEQLVDEVPTWQHDKSVDMVLFPTQQEIDELLKENL</sequence>
<evidence type="ECO:0000256" key="6">
    <source>
        <dbReference type="PIRSR" id="PIRSR006806-1"/>
    </source>
</evidence>
<dbReference type="GO" id="GO:0009396">
    <property type="term" value="P:folic acid-containing compound biosynthetic process"/>
    <property type="evidence" value="ECO:0007669"/>
    <property type="project" value="TreeGrafter"/>
</dbReference>
<keyword evidence="3 6" id="KW-0067">ATP-binding</keyword>
<proteinExistence type="inferred from homology"/>
<keyword evidence="2 6" id="KW-0547">Nucleotide-binding</keyword>
<evidence type="ECO:0000256" key="4">
    <source>
        <dbReference type="ARBA" id="ARBA00036539"/>
    </source>
</evidence>
<dbReference type="Pfam" id="PF01812">
    <property type="entry name" value="5-FTHF_cyc-lig"/>
    <property type="match status" value="1"/>
</dbReference>
<reference evidence="8 9" key="1">
    <citation type="submission" date="2024-04" db="EMBL/GenBank/DDBJ databases">
        <authorList>
            <consortium name="Genoscope - CEA"/>
            <person name="William W."/>
        </authorList>
    </citation>
    <scope>NUCLEOTIDE SEQUENCE [LARGE SCALE GENOMIC DNA]</scope>
</reference>